<organism evidence="1 2">
    <name type="scientific">Lichtheimia ornata</name>
    <dbReference type="NCBI Taxonomy" id="688661"/>
    <lineage>
        <taxon>Eukaryota</taxon>
        <taxon>Fungi</taxon>
        <taxon>Fungi incertae sedis</taxon>
        <taxon>Mucoromycota</taxon>
        <taxon>Mucoromycotina</taxon>
        <taxon>Mucoromycetes</taxon>
        <taxon>Mucorales</taxon>
        <taxon>Lichtheimiaceae</taxon>
        <taxon>Lichtheimia</taxon>
    </lineage>
</organism>
<dbReference type="SUPFAM" id="SSF52047">
    <property type="entry name" value="RNI-like"/>
    <property type="match status" value="1"/>
</dbReference>
<comment type="caution">
    <text evidence="1">The sequence shown here is derived from an EMBL/GenBank/DDBJ whole genome shotgun (WGS) entry which is preliminary data.</text>
</comment>
<evidence type="ECO:0000313" key="2">
    <source>
        <dbReference type="Proteomes" id="UP001234581"/>
    </source>
</evidence>
<proteinExistence type="predicted"/>
<protein>
    <recommendedName>
        <fullName evidence="3">F-box domain-containing protein</fullName>
    </recommendedName>
</protein>
<dbReference type="Gene3D" id="3.80.10.10">
    <property type="entry name" value="Ribonuclease Inhibitor"/>
    <property type="match status" value="1"/>
</dbReference>
<dbReference type="RefSeq" id="XP_058342573.1">
    <property type="nucleotide sequence ID" value="XM_058486751.1"/>
</dbReference>
<gene>
    <name evidence="1" type="ORF">O0I10_006726</name>
</gene>
<dbReference type="Proteomes" id="UP001234581">
    <property type="component" value="Unassembled WGS sequence"/>
</dbReference>
<sequence length="573" mass="67207">MFIIVSNIHPVTQAAQKALNDDADRKMLDYAKLRNRAKKEHEQSKRIDFVAELPMEIVISRLIPMFMDQYIHSWGPCQYLNVSRRWRVRIVECFRGLYFWVPYDVERNYLWSPLIQYPQYAKALYIERYRKWWTDDLLRGLNLCSLRELVVNGPDDTIDRLLPTLRSTCKTLRRLTVYPHVSLYDLLLAFPKLASLTLSECHHHSFNSIGLTTWPTLTALSISCVSSNMTSNMTCDEVTLICKSFPALKELELCACADMQCVFVVSDAFPSFTYLYILVYNNAVRLKYTDQGQRQHAQGITHLDLWGSTQPNITCKDIFSLLNKHRTSLEFLEWRLTLDKDDHDVFGIAYPRLTKLLLGCSGWWILRNVPLLEELHITCDTIVDHPAVLDRIPANLQKLKMDLTPCSPFPYMTSITRFFQLHDARAYCLSQLIIHTHKMKDVEMMLESICHLNQLERLMICYLTWDVSPMETFIDQLANGCHRLSCLKLFCRTMPSQHAVDALKRLEYLNHFAFDVEERDRSRGKFWDAIEALTQLKCIEVYCRKMFQLSEMRRVKQKRPDMEVIVNRKVLPF</sequence>
<evidence type="ECO:0000313" key="1">
    <source>
        <dbReference type="EMBL" id="KAJ8657660.1"/>
    </source>
</evidence>
<keyword evidence="2" id="KW-1185">Reference proteome</keyword>
<dbReference type="AlphaFoldDB" id="A0AAD7V3R5"/>
<dbReference type="GeneID" id="83214136"/>
<accession>A0AAD7V3R5</accession>
<reference evidence="1 2" key="1">
    <citation type="submission" date="2023-03" db="EMBL/GenBank/DDBJ databases">
        <title>Genome sequence of Lichtheimia ornata CBS 291.66.</title>
        <authorList>
            <person name="Mohabir J.T."/>
            <person name="Shea T.P."/>
            <person name="Kurbessoian T."/>
            <person name="Berby B."/>
            <person name="Fontaine J."/>
            <person name="Livny J."/>
            <person name="Gnirke A."/>
            <person name="Stajich J.E."/>
            <person name="Cuomo C.A."/>
        </authorList>
    </citation>
    <scope>NUCLEOTIDE SEQUENCE [LARGE SCALE GENOMIC DNA]</scope>
    <source>
        <strain evidence="1">CBS 291.66</strain>
    </source>
</reference>
<name>A0AAD7V3R5_9FUNG</name>
<dbReference type="InterPro" id="IPR032675">
    <property type="entry name" value="LRR_dom_sf"/>
</dbReference>
<dbReference type="EMBL" id="JARTCD010000030">
    <property type="protein sequence ID" value="KAJ8657660.1"/>
    <property type="molecule type" value="Genomic_DNA"/>
</dbReference>
<evidence type="ECO:0008006" key="3">
    <source>
        <dbReference type="Google" id="ProtNLM"/>
    </source>
</evidence>